<proteinExistence type="predicted"/>
<reference evidence="1" key="2">
    <citation type="submission" date="2023-05" db="EMBL/GenBank/DDBJ databases">
        <authorList>
            <consortium name="Lawrence Berkeley National Laboratory"/>
            <person name="Steindorff A."/>
            <person name="Hensen N."/>
            <person name="Bonometti L."/>
            <person name="Westerberg I."/>
            <person name="Brannstrom I.O."/>
            <person name="Guillou S."/>
            <person name="Cros-Aarteil S."/>
            <person name="Calhoun S."/>
            <person name="Haridas S."/>
            <person name="Kuo A."/>
            <person name="Mondo S."/>
            <person name="Pangilinan J."/>
            <person name="Riley R."/>
            <person name="Labutti K."/>
            <person name="Andreopoulos B."/>
            <person name="Lipzen A."/>
            <person name="Chen C."/>
            <person name="Yanf M."/>
            <person name="Daum C."/>
            <person name="Ng V."/>
            <person name="Clum A."/>
            <person name="Ohm R."/>
            <person name="Martin F."/>
            <person name="Silar P."/>
            <person name="Natvig D."/>
            <person name="Lalanne C."/>
            <person name="Gautier V."/>
            <person name="Ament-Velasquez S.L."/>
            <person name="Kruys A."/>
            <person name="Hutchinson M.I."/>
            <person name="Powell A.J."/>
            <person name="Barry K."/>
            <person name="Miller A.N."/>
            <person name="Grigoriev I.V."/>
            <person name="Debuchy R."/>
            <person name="Gladieux P."/>
            <person name="Thoren M.H."/>
            <person name="Johannesson H."/>
        </authorList>
    </citation>
    <scope>NUCLEOTIDE SEQUENCE</scope>
    <source>
        <strain evidence="1">CBS 757.83</strain>
    </source>
</reference>
<reference evidence="1" key="1">
    <citation type="journal article" date="2023" name="Mol. Phylogenet. Evol.">
        <title>Genome-scale phylogeny and comparative genomics of the fungal order Sordariales.</title>
        <authorList>
            <person name="Hensen N."/>
            <person name="Bonometti L."/>
            <person name="Westerberg I."/>
            <person name="Brannstrom I.O."/>
            <person name="Guillou S."/>
            <person name="Cros-Aarteil S."/>
            <person name="Calhoun S."/>
            <person name="Haridas S."/>
            <person name="Kuo A."/>
            <person name="Mondo S."/>
            <person name="Pangilinan J."/>
            <person name="Riley R."/>
            <person name="LaButti K."/>
            <person name="Andreopoulos B."/>
            <person name="Lipzen A."/>
            <person name="Chen C."/>
            <person name="Yan M."/>
            <person name="Daum C."/>
            <person name="Ng V."/>
            <person name="Clum A."/>
            <person name="Steindorff A."/>
            <person name="Ohm R.A."/>
            <person name="Martin F."/>
            <person name="Silar P."/>
            <person name="Natvig D.O."/>
            <person name="Lalanne C."/>
            <person name="Gautier V."/>
            <person name="Ament-Velasquez S.L."/>
            <person name="Kruys A."/>
            <person name="Hutchinson M.I."/>
            <person name="Powell A.J."/>
            <person name="Barry K."/>
            <person name="Miller A.N."/>
            <person name="Grigoriev I.V."/>
            <person name="Debuchy R."/>
            <person name="Gladieux P."/>
            <person name="Hiltunen Thoren M."/>
            <person name="Johannesson H."/>
        </authorList>
    </citation>
    <scope>NUCLEOTIDE SEQUENCE</scope>
    <source>
        <strain evidence="1">CBS 757.83</strain>
    </source>
</reference>
<gene>
    <name evidence="1" type="ORF">N658DRAFT_506756</name>
</gene>
<sequence length="63" mass="7123">RPWILIIRGTSTPPFSLRGGQPMLPITLPRYYQIIKRKKRSGDRGDAVAAAMAKWEDLGVWVS</sequence>
<organism evidence="1 2">
    <name type="scientific">Parathielavia hyrcaniae</name>
    <dbReference type="NCBI Taxonomy" id="113614"/>
    <lineage>
        <taxon>Eukaryota</taxon>
        <taxon>Fungi</taxon>
        <taxon>Dikarya</taxon>
        <taxon>Ascomycota</taxon>
        <taxon>Pezizomycotina</taxon>
        <taxon>Sordariomycetes</taxon>
        <taxon>Sordariomycetidae</taxon>
        <taxon>Sordariales</taxon>
        <taxon>Chaetomiaceae</taxon>
        <taxon>Parathielavia</taxon>
    </lineage>
</organism>
<feature type="non-terminal residue" evidence="1">
    <location>
        <position position="1"/>
    </location>
</feature>
<dbReference type="AlphaFoldDB" id="A0AAN6Q0W5"/>
<name>A0AAN6Q0W5_9PEZI</name>
<protein>
    <submittedName>
        <fullName evidence="1">Uncharacterized protein</fullName>
    </submittedName>
</protein>
<comment type="caution">
    <text evidence="1">The sequence shown here is derived from an EMBL/GenBank/DDBJ whole genome shotgun (WGS) entry which is preliminary data.</text>
</comment>
<keyword evidence="2" id="KW-1185">Reference proteome</keyword>
<evidence type="ECO:0000313" key="2">
    <source>
        <dbReference type="Proteomes" id="UP001305647"/>
    </source>
</evidence>
<evidence type="ECO:0000313" key="1">
    <source>
        <dbReference type="EMBL" id="KAK4101552.1"/>
    </source>
</evidence>
<dbReference type="EMBL" id="MU863634">
    <property type="protein sequence ID" value="KAK4101552.1"/>
    <property type="molecule type" value="Genomic_DNA"/>
</dbReference>
<dbReference type="Proteomes" id="UP001305647">
    <property type="component" value="Unassembled WGS sequence"/>
</dbReference>
<accession>A0AAN6Q0W5</accession>